<evidence type="ECO:0000313" key="1">
    <source>
        <dbReference type="EMBL" id="KAF9673903.1"/>
    </source>
</evidence>
<reference evidence="1 2" key="1">
    <citation type="submission" date="2020-10" db="EMBL/GenBank/DDBJ databases">
        <title>Plant Genome Project.</title>
        <authorList>
            <person name="Zhang R.-G."/>
        </authorList>
    </citation>
    <scope>NUCLEOTIDE SEQUENCE [LARGE SCALE GENOMIC DNA]</scope>
    <source>
        <strain evidence="1">FAFU-HL-1</strain>
        <tissue evidence="1">Leaf</tissue>
    </source>
</reference>
<dbReference type="AlphaFoldDB" id="A0A835JP77"/>
<accession>A0A835JP77</accession>
<sequence length="77" mass="8641">MAASMVGKPLACDEATLRCSRMEYTRVCIELDAATALVHNFQVVSSLTEDPLRWRWYTNGSRLSITRVKFLGTLVSC</sequence>
<organism evidence="1 2">
    <name type="scientific">Salix dunnii</name>
    <dbReference type="NCBI Taxonomy" id="1413687"/>
    <lineage>
        <taxon>Eukaryota</taxon>
        <taxon>Viridiplantae</taxon>
        <taxon>Streptophyta</taxon>
        <taxon>Embryophyta</taxon>
        <taxon>Tracheophyta</taxon>
        <taxon>Spermatophyta</taxon>
        <taxon>Magnoliopsida</taxon>
        <taxon>eudicotyledons</taxon>
        <taxon>Gunneridae</taxon>
        <taxon>Pentapetalae</taxon>
        <taxon>rosids</taxon>
        <taxon>fabids</taxon>
        <taxon>Malpighiales</taxon>
        <taxon>Salicaceae</taxon>
        <taxon>Saliceae</taxon>
        <taxon>Salix</taxon>
    </lineage>
</organism>
<gene>
    <name evidence="1" type="ORF">SADUNF_Sadunf10G0072300</name>
</gene>
<dbReference type="Proteomes" id="UP000657918">
    <property type="component" value="Unassembled WGS sequence"/>
</dbReference>
<proteinExistence type="predicted"/>
<evidence type="ECO:0000313" key="2">
    <source>
        <dbReference type="Proteomes" id="UP000657918"/>
    </source>
</evidence>
<dbReference type="EMBL" id="JADGMS010000010">
    <property type="protein sequence ID" value="KAF9673903.1"/>
    <property type="molecule type" value="Genomic_DNA"/>
</dbReference>
<dbReference type="OrthoDB" id="1939300at2759"/>
<keyword evidence="2" id="KW-1185">Reference proteome</keyword>
<name>A0A835JP77_9ROSI</name>
<protein>
    <submittedName>
        <fullName evidence="1">Uncharacterized protein</fullName>
    </submittedName>
</protein>
<comment type="caution">
    <text evidence="1">The sequence shown here is derived from an EMBL/GenBank/DDBJ whole genome shotgun (WGS) entry which is preliminary data.</text>
</comment>